<dbReference type="EMBL" id="NEVM01000005">
    <property type="protein sequence ID" value="OZI32344.1"/>
    <property type="molecule type" value="Genomic_DNA"/>
</dbReference>
<evidence type="ECO:0000313" key="8">
    <source>
        <dbReference type="EMBL" id="OZI32344.1"/>
    </source>
</evidence>
<feature type="transmembrane region" description="Helical" evidence="6">
    <location>
        <begin position="52"/>
        <end position="71"/>
    </location>
</feature>
<dbReference type="Pfam" id="PF00482">
    <property type="entry name" value="T2SSF"/>
    <property type="match status" value="1"/>
</dbReference>
<feature type="transmembrane region" description="Helical" evidence="6">
    <location>
        <begin position="77"/>
        <end position="96"/>
    </location>
</feature>
<dbReference type="InterPro" id="IPR042094">
    <property type="entry name" value="T2SS_GspF_sf"/>
</dbReference>
<dbReference type="Gene3D" id="1.20.81.30">
    <property type="entry name" value="Type II secretion system (T2SS), domain F"/>
    <property type="match status" value="1"/>
</dbReference>
<evidence type="ECO:0000256" key="3">
    <source>
        <dbReference type="ARBA" id="ARBA00022692"/>
    </source>
</evidence>
<evidence type="ECO:0000256" key="1">
    <source>
        <dbReference type="ARBA" id="ARBA00004651"/>
    </source>
</evidence>
<dbReference type="PANTHER" id="PTHR35007:SF1">
    <property type="entry name" value="PILUS ASSEMBLY PROTEIN"/>
    <property type="match status" value="1"/>
</dbReference>
<dbReference type="OrthoDB" id="597333at2"/>
<feature type="transmembrane region" description="Helical" evidence="6">
    <location>
        <begin position="6"/>
        <end position="31"/>
    </location>
</feature>
<keyword evidence="3 6" id="KW-0812">Transmembrane</keyword>
<dbReference type="PANTHER" id="PTHR35007">
    <property type="entry name" value="INTEGRAL MEMBRANE PROTEIN-RELATED"/>
    <property type="match status" value="1"/>
</dbReference>
<protein>
    <submittedName>
        <fullName evidence="8">Pilus assembly protein</fullName>
    </submittedName>
</protein>
<keyword evidence="9" id="KW-1185">Reference proteome</keyword>
<name>A0A261S4R7_9BORD</name>
<gene>
    <name evidence="8" type="ORF">CAL29_18795</name>
</gene>
<dbReference type="Proteomes" id="UP000216020">
    <property type="component" value="Unassembled WGS sequence"/>
</dbReference>
<feature type="transmembrane region" description="Helical" evidence="6">
    <location>
        <begin position="253"/>
        <end position="273"/>
    </location>
</feature>
<comment type="subcellular location">
    <subcellularLocation>
        <location evidence="1">Cell membrane</location>
        <topology evidence="1">Multi-pass membrane protein</topology>
    </subcellularLocation>
</comment>
<proteinExistence type="predicted"/>
<organism evidence="8 9">
    <name type="scientific">Bordetella genomosp. 10</name>
    <dbReference type="NCBI Taxonomy" id="1416804"/>
    <lineage>
        <taxon>Bacteria</taxon>
        <taxon>Pseudomonadati</taxon>
        <taxon>Pseudomonadota</taxon>
        <taxon>Betaproteobacteria</taxon>
        <taxon>Burkholderiales</taxon>
        <taxon>Alcaligenaceae</taxon>
        <taxon>Bordetella</taxon>
    </lineage>
</organism>
<keyword evidence="4 6" id="KW-1133">Transmembrane helix</keyword>
<evidence type="ECO:0000256" key="5">
    <source>
        <dbReference type="ARBA" id="ARBA00023136"/>
    </source>
</evidence>
<feature type="transmembrane region" description="Helical" evidence="6">
    <location>
        <begin position="222"/>
        <end position="241"/>
    </location>
</feature>
<feature type="domain" description="Type II secretion system protein GspF" evidence="7">
    <location>
        <begin position="114"/>
        <end position="238"/>
    </location>
</feature>
<keyword evidence="5 6" id="KW-0472">Membrane</keyword>
<dbReference type="GO" id="GO:0005886">
    <property type="term" value="C:plasma membrane"/>
    <property type="evidence" value="ECO:0007669"/>
    <property type="project" value="UniProtKB-SubCell"/>
</dbReference>
<accession>A0A261S4R7</accession>
<sequence>MVWAIAAGAALCAMLACSLSYGWFAAALARYRRIYTDEAGMRLSEVFLFVDARQLWTANVLLCAALAGLLYAVAGSVVLAVAGGAAPIRATHLLIASLRRRRHARFDAQLPDMLQALAAGLRAGASVPGALRHIVDQSEPPLAQEFGLMLREQRLGLSFDAALGNLQARLPSEATGLLVSALRVAAHSGGNLAETLDRIAAMLRARQQLRDRVLTLTAQGRLQAWVVGLLAPGMVVVLAYLDPVSMQPLWGTGFGLSVLLVLAALETVGVCWIRRIVDIDI</sequence>
<evidence type="ECO:0000256" key="4">
    <source>
        <dbReference type="ARBA" id="ARBA00022989"/>
    </source>
</evidence>
<reference evidence="9" key="1">
    <citation type="submission" date="2017-05" db="EMBL/GenBank/DDBJ databases">
        <title>Complete and WGS of Bordetella genogroups.</title>
        <authorList>
            <person name="Spilker T."/>
            <person name="Lipuma J."/>
        </authorList>
    </citation>
    <scope>NUCLEOTIDE SEQUENCE [LARGE SCALE GENOMIC DNA]</scope>
    <source>
        <strain evidence="9">AU16122</strain>
    </source>
</reference>
<evidence type="ECO:0000256" key="2">
    <source>
        <dbReference type="ARBA" id="ARBA00022475"/>
    </source>
</evidence>
<dbReference type="AlphaFoldDB" id="A0A261S4R7"/>
<keyword evidence="2" id="KW-1003">Cell membrane</keyword>
<dbReference type="RefSeq" id="WP_094856745.1">
    <property type="nucleotide sequence ID" value="NZ_NEVM01000005.1"/>
</dbReference>
<evidence type="ECO:0000256" key="6">
    <source>
        <dbReference type="SAM" id="Phobius"/>
    </source>
</evidence>
<evidence type="ECO:0000313" key="9">
    <source>
        <dbReference type="Proteomes" id="UP000216020"/>
    </source>
</evidence>
<comment type="caution">
    <text evidence="8">The sequence shown here is derived from an EMBL/GenBank/DDBJ whole genome shotgun (WGS) entry which is preliminary data.</text>
</comment>
<dbReference type="InterPro" id="IPR018076">
    <property type="entry name" value="T2SS_GspF_dom"/>
</dbReference>
<evidence type="ECO:0000259" key="7">
    <source>
        <dbReference type="Pfam" id="PF00482"/>
    </source>
</evidence>